<dbReference type="InterPro" id="IPR032466">
    <property type="entry name" value="Metal_Hydrolase"/>
</dbReference>
<evidence type="ECO:0000259" key="2">
    <source>
        <dbReference type="Pfam" id="PF04909"/>
    </source>
</evidence>
<keyword evidence="4" id="KW-1185">Reference proteome</keyword>
<dbReference type="GO" id="GO:0019748">
    <property type="term" value="P:secondary metabolic process"/>
    <property type="evidence" value="ECO:0007669"/>
    <property type="project" value="TreeGrafter"/>
</dbReference>
<sequence>MGGPLSASLDAEPECRSVAVVAPSPSSQLAAPRSDADVPAYWRALGLPGLADIHVHFLPEPMLAKVWAYFDQAQEHYGQPWPIHYRDDEATRIATLRALGVRAIPALAYPHKPGMAQWLNEWCAEFARRVEGAVHCATLFPEAGVGEQVERSLRQGARLFKMHVQVGGYSPDDPLLDPAWEALERAGKPVVLHAGSAPKEGAYTGPKAVAAVLDRYPRLTFVIAHLGMDEYDAFADLAEAFPRVHLDTTMAGTDFSNRFAPLPPAYVERLAGLGDRVVLGTDFPNIPHPYAHQLEALHRLGLGDDWMRKVLWHNGARLLGLEDADA</sequence>
<dbReference type="GO" id="GO:0005737">
    <property type="term" value="C:cytoplasm"/>
    <property type="evidence" value="ECO:0007669"/>
    <property type="project" value="TreeGrafter"/>
</dbReference>
<dbReference type="PANTHER" id="PTHR21240">
    <property type="entry name" value="2-AMINO-3-CARBOXYLMUCONATE-6-SEMIALDEHYDE DECARBOXYLASE"/>
    <property type="match status" value="1"/>
</dbReference>
<proteinExistence type="predicted"/>
<dbReference type="PANTHER" id="PTHR21240:SF28">
    <property type="entry name" value="ISO-OROTATE DECARBOXYLASE (EUROFUNG)"/>
    <property type="match status" value="1"/>
</dbReference>
<dbReference type="Proteomes" id="UP000199077">
    <property type="component" value="Chromosome I"/>
</dbReference>
<dbReference type="AlphaFoldDB" id="A0A1H0TDE5"/>
<dbReference type="InterPro" id="IPR032465">
    <property type="entry name" value="ACMSD"/>
</dbReference>
<feature type="domain" description="Amidohydrolase-related" evidence="2">
    <location>
        <begin position="52"/>
        <end position="321"/>
    </location>
</feature>
<evidence type="ECO:0000313" key="3">
    <source>
        <dbReference type="EMBL" id="SDP52024.1"/>
    </source>
</evidence>
<dbReference type="STRING" id="443156.SAMN04489867_2751"/>
<dbReference type="GO" id="GO:0016831">
    <property type="term" value="F:carboxy-lyase activity"/>
    <property type="evidence" value="ECO:0007669"/>
    <property type="project" value="InterPro"/>
</dbReference>
<dbReference type="InterPro" id="IPR006680">
    <property type="entry name" value="Amidohydro-rel"/>
</dbReference>
<name>A0A1H0TDE5_9MICO</name>
<dbReference type="SUPFAM" id="SSF51556">
    <property type="entry name" value="Metallo-dependent hydrolases"/>
    <property type="match status" value="1"/>
</dbReference>
<evidence type="ECO:0000313" key="4">
    <source>
        <dbReference type="Proteomes" id="UP000199077"/>
    </source>
</evidence>
<organism evidence="3 4">
    <name type="scientific">Pedococcus dokdonensis</name>
    <dbReference type="NCBI Taxonomy" id="443156"/>
    <lineage>
        <taxon>Bacteria</taxon>
        <taxon>Bacillati</taxon>
        <taxon>Actinomycetota</taxon>
        <taxon>Actinomycetes</taxon>
        <taxon>Micrococcales</taxon>
        <taxon>Intrasporangiaceae</taxon>
        <taxon>Pedococcus</taxon>
    </lineage>
</organism>
<dbReference type="Gene3D" id="3.20.20.140">
    <property type="entry name" value="Metal-dependent hydrolases"/>
    <property type="match status" value="1"/>
</dbReference>
<dbReference type="GO" id="GO:0016787">
    <property type="term" value="F:hydrolase activity"/>
    <property type="evidence" value="ECO:0007669"/>
    <property type="project" value="InterPro"/>
</dbReference>
<evidence type="ECO:0000256" key="1">
    <source>
        <dbReference type="ARBA" id="ARBA00023239"/>
    </source>
</evidence>
<dbReference type="EMBL" id="LT629711">
    <property type="protein sequence ID" value="SDP52024.1"/>
    <property type="molecule type" value="Genomic_DNA"/>
</dbReference>
<accession>A0A1H0TDE5</accession>
<reference evidence="4" key="1">
    <citation type="submission" date="2016-10" db="EMBL/GenBank/DDBJ databases">
        <authorList>
            <person name="Varghese N."/>
            <person name="Submissions S."/>
        </authorList>
    </citation>
    <scope>NUCLEOTIDE SEQUENCE [LARGE SCALE GENOMIC DNA]</scope>
    <source>
        <strain evidence="4">DSM 22329</strain>
    </source>
</reference>
<keyword evidence="1" id="KW-0456">Lyase</keyword>
<dbReference type="CDD" id="cd01292">
    <property type="entry name" value="metallo-dependent_hydrolases"/>
    <property type="match status" value="1"/>
</dbReference>
<dbReference type="Pfam" id="PF04909">
    <property type="entry name" value="Amidohydro_2"/>
    <property type="match status" value="1"/>
</dbReference>
<protein>
    <recommendedName>
        <fullName evidence="2">Amidohydrolase-related domain-containing protein</fullName>
    </recommendedName>
</protein>
<gene>
    <name evidence="3" type="ORF">SAMN04489867_2751</name>
</gene>